<reference evidence="2 3" key="2">
    <citation type="submission" date="2024-02" db="EMBL/GenBank/DDBJ databases">
        <title>The Genome Sequence of Enterococcus diestrammenae JM9A.</title>
        <authorList>
            <person name="Earl A."/>
            <person name="Manson A."/>
            <person name="Gilmore M."/>
            <person name="Sanders J."/>
            <person name="Shea T."/>
            <person name="Howe W."/>
            <person name="Livny J."/>
            <person name="Cuomo C."/>
            <person name="Neafsey D."/>
            <person name="Birren B."/>
        </authorList>
    </citation>
    <scope>NUCLEOTIDE SEQUENCE [LARGE SCALE GENOMIC DNA]</scope>
    <source>
        <strain evidence="2 3">JM9A</strain>
    </source>
</reference>
<dbReference type="RefSeq" id="WP_161868806.1">
    <property type="nucleotide sequence ID" value="NZ_JAQFAM010000002.1"/>
</dbReference>
<proteinExistence type="predicted"/>
<keyword evidence="1" id="KW-1133">Transmembrane helix</keyword>
<feature type="transmembrane region" description="Helical" evidence="1">
    <location>
        <begin position="6"/>
        <end position="30"/>
    </location>
</feature>
<keyword evidence="3" id="KW-1185">Reference proteome</keyword>
<sequence>MSANILTAVAALVGVLIGAIIVTITFNLRIRFEQRKEHRRRVLEHKVREIETLLLLNKKVQEILQKRSATLEAYISFDAFDDAYITIDDYVYLQSFVSQNNFYLPNFIVEEFFTKIGQRKVILTPEETVNIGGYAYKGGRVLLEHFSDSLVELINERKTQLKQYSQEELTYLSN</sequence>
<dbReference type="EMBL" id="MAEI02000001">
    <property type="protein sequence ID" value="MEO1781454.1"/>
    <property type="molecule type" value="Genomic_DNA"/>
</dbReference>
<accession>A0ABV0F074</accession>
<evidence type="ECO:0000313" key="3">
    <source>
        <dbReference type="Proteomes" id="UP001429357"/>
    </source>
</evidence>
<keyword evidence="1" id="KW-0472">Membrane</keyword>
<reference evidence="3" key="1">
    <citation type="submission" date="2016-06" db="EMBL/GenBank/DDBJ databases">
        <title>Four novel species of enterococci isolated from chicken manure.</title>
        <authorList>
            <person name="Van Tyne D."/>
        </authorList>
    </citation>
    <scope>NUCLEOTIDE SEQUENCE [LARGE SCALE GENOMIC DNA]</scope>
    <source>
        <strain evidence="3">JM9A</strain>
    </source>
</reference>
<evidence type="ECO:0000256" key="1">
    <source>
        <dbReference type="SAM" id="Phobius"/>
    </source>
</evidence>
<gene>
    <name evidence="2" type="ORF">BAU18_001039</name>
</gene>
<name>A0ABV0F074_9ENTE</name>
<organism evidence="2 3">
    <name type="scientific">Enterococcus diestrammenae</name>
    <dbReference type="NCBI Taxonomy" id="1155073"/>
    <lineage>
        <taxon>Bacteria</taxon>
        <taxon>Bacillati</taxon>
        <taxon>Bacillota</taxon>
        <taxon>Bacilli</taxon>
        <taxon>Lactobacillales</taxon>
        <taxon>Enterococcaceae</taxon>
        <taxon>Enterococcus</taxon>
    </lineage>
</organism>
<evidence type="ECO:0000313" key="2">
    <source>
        <dbReference type="EMBL" id="MEO1781454.1"/>
    </source>
</evidence>
<dbReference type="Proteomes" id="UP001429357">
    <property type="component" value="Unassembled WGS sequence"/>
</dbReference>
<protein>
    <submittedName>
        <fullName evidence="2">Uncharacterized protein</fullName>
    </submittedName>
</protein>
<comment type="caution">
    <text evidence="2">The sequence shown here is derived from an EMBL/GenBank/DDBJ whole genome shotgun (WGS) entry which is preliminary data.</text>
</comment>
<keyword evidence="1" id="KW-0812">Transmembrane</keyword>